<gene>
    <name evidence="1" type="ORF">VE25_17260</name>
</gene>
<dbReference type="InterPro" id="IPR009945">
    <property type="entry name" value="ATPase_inh_sub_z"/>
</dbReference>
<evidence type="ECO:0008006" key="3">
    <source>
        <dbReference type="Google" id="ProtNLM"/>
    </source>
</evidence>
<dbReference type="Pfam" id="PF07345">
    <property type="entry name" value="ATPaseInh_sub_z"/>
    <property type="match status" value="1"/>
</dbReference>
<dbReference type="RefSeq" id="WP_046109903.1">
    <property type="nucleotide sequence ID" value="NZ_JZEX01000147.1"/>
</dbReference>
<evidence type="ECO:0000313" key="1">
    <source>
        <dbReference type="EMBL" id="KKB10491.1"/>
    </source>
</evidence>
<accession>A0A0F5FNR8</accession>
<protein>
    <recommendedName>
        <fullName evidence="3">Aldolase</fullName>
    </recommendedName>
</protein>
<dbReference type="OrthoDB" id="9810387at2"/>
<dbReference type="EMBL" id="JZEX01000147">
    <property type="protein sequence ID" value="KKB10491.1"/>
    <property type="molecule type" value="Genomic_DNA"/>
</dbReference>
<sequence length="107" mass="11436">MSGFEDRKKGQEAKFALDAELLFKAEARRNKLLGIWAAELMGLTGDEASAYAAEVVAADFAKPGDSDVFEKVSSDLKAKGVAVDDAAIRSKMDQLAEVAREQVVAEG</sequence>
<keyword evidence="2" id="KW-1185">Reference proteome</keyword>
<dbReference type="InterPro" id="IPR038293">
    <property type="entry name" value="ATPase_inh_sub_z_sf"/>
</dbReference>
<name>A0A0F5FNR8_9HYPH</name>
<reference evidence="1 2" key="1">
    <citation type="submission" date="2015-03" db="EMBL/GenBank/DDBJ databases">
        <authorList>
            <person name="Hassan Y.I."/>
            <person name="Lepp D."/>
            <person name="Li X.-Z."/>
            <person name="Zhou T."/>
        </authorList>
    </citation>
    <scope>NUCLEOTIDE SEQUENCE [LARGE SCALE GENOMIC DNA]</scope>
    <source>
        <strain evidence="1 2">BD-c194</strain>
    </source>
</reference>
<organism evidence="1 2">
    <name type="scientific">Devosia geojensis</name>
    <dbReference type="NCBI Taxonomy" id="443610"/>
    <lineage>
        <taxon>Bacteria</taxon>
        <taxon>Pseudomonadati</taxon>
        <taxon>Pseudomonadota</taxon>
        <taxon>Alphaproteobacteria</taxon>
        <taxon>Hyphomicrobiales</taxon>
        <taxon>Devosiaceae</taxon>
        <taxon>Devosia</taxon>
    </lineage>
</organism>
<proteinExistence type="predicted"/>
<comment type="caution">
    <text evidence="1">The sequence shown here is derived from an EMBL/GenBank/DDBJ whole genome shotgun (WGS) entry which is preliminary data.</text>
</comment>
<dbReference type="AlphaFoldDB" id="A0A0F5FNR8"/>
<dbReference type="PIRSF" id="PIRSF031780">
    <property type="entry name" value="UCP031780"/>
    <property type="match status" value="1"/>
</dbReference>
<evidence type="ECO:0000313" key="2">
    <source>
        <dbReference type="Proteomes" id="UP000033632"/>
    </source>
</evidence>
<dbReference type="STRING" id="443610.VE25_17260"/>
<dbReference type="Proteomes" id="UP000033632">
    <property type="component" value="Unassembled WGS sequence"/>
</dbReference>
<dbReference type="PATRIC" id="fig|443610.3.peg.1752"/>
<dbReference type="Gene3D" id="1.10.790.20">
    <property type="entry name" value="Domain of unknown function DUF1476"/>
    <property type="match status" value="1"/>
</dbReference>